<dbReference type="AlphaFoldDB" id="A0A8X7WU14"/>
<reference evidence="12 13" key="1">
    <citation type="journal article" date="2021" name="Cell">
        <title>Tracing the genetic footprints of vertebrate landing in non-teleost ray-finned fishes.</title>
        <authorList>
            <person name="Bi X."/>
            <person name="Wang K."/>
            <person name="Yang L."/>
            <person name="Pan H."/>
            <person name="Jiang H."/>
            <person name="Wei Q."/>
            <person name="Fang M."/>
            <person name="Yu H."/>
            <person name="Zhu C."/>
            <person name="Cai Y."/>
            <person name="He Y."/>
            <person name="Gan X."/>
            <person name="Zeng H."/>
            <person name="Yu D."/>
            <person name="Zhu Y."/>
            <person name="Jiang H."/>
            <person name="Qiu Q."/>
            <person name="Yang H."/>
            <person name="Zhang Y.E."/>
            <person name="Wang W."/>
            <person name="Zhu M."/>
            <person name="He S."/>
            <person name="Zhang G."/>
        </authorList>
    </citation>
    <scope>NUCLEOTIDE SEQUENCE [LARGE SCALE GENOMIC DNA]</scope>
    <source>
        <strain evidence="12">Bchr_013</strain>
    </source>
</reference>
<keyword evidence="6" id="KW-0963">Cytoplasm</keyword>
<feature type="region of interest" description="Disordered" evidence="9">
    <location>
        <begin position="520"/>
        <end position="541"/>
    </location>
</feature>
<evidence type="ECO:0000256" key="2">
    <source>
        <dbReference type="ARBA" id="ARBA00004370"/>
    </source>
</evidence>
<evidence type="ECO:0000256" key="9">
    <source>
        <dbReference type="SAM" id="MobiDB-lite"/>
    </source>
</evidence>
<dbReference type="GO" id="GO:0051083">
    <property type="term" value="P:'de novo' cotranslational protein folding"/>
    <property type="evidence" value="ECO:0007669"/>
    <property type="project" value="TreeGrafter"/>
</dbReference>
<dbReference type="InterPro" id="IPR051970">
    <property type="entry name" value="TEL2_Regulation"/>
</dbReference>
<feature type="region of interest" description="Disordered" evidence="9">
    <location>
        <begin position="419"/>
        <end position="481"/>
    </location>
</feature>
<dbReference type="EMBL" id="JAATIS010009265">
    <property type="protein sequence ID" value="KAG2455574.1"/>
    <property type="molecule type" value="Genomic_DNA"/>
</dbReference>
<dbReference type="InterPro" id="IPR019337">
    <property type="entry name" value="Telomere_length_regulation_dom"/>
</dbReference>
<dbReference type="FunFam" id="1.25.40.720:FF:000001">
    <property type="entry name" value="Telomere length regulation protein TEL2"/>
    <property type="match status" value="1"/>
</dbReference>
<organism evidence="12 13">
    <name type="scientific">Polypterus senegalus</name>
    <name type="common">Senegal bichir</name>
    <dbReference type="NCBI Taxonomy" id="55291"/>
    <lineage>
        <taxon>Eukaryota</taxon>
        <taxon>Metazoa</taxon>
        <taxon>Chordata</taxon>
        <taxon>Craniata</taxon>
        <taxon>Vertebrata</taxon>
        <taxon>Euteleostomi</taxon>
        <taxon>Actinopterygii</taxon>
        <taxon>Polypteriformes</taxon>
        <taxon>Polypteridae</taxon>
        <taxon>Polypterus</taxon>
    </lineage>
</organism>
<dbReference type="SUPFAM" id="SSF48371">
    <property type="entry name" value="ARM repeat"/>
    <property type="match status" value="1"/>
</dbReference>
<gene>
    <name evidence="12" type="primary">Telo2</name>
    <name evidence="12" type="ORF">GTO96_0008036</name>
</gene>
<keyword evidence="8" id="KW-0539">Nucleus</keyword>
<protein>
    <recommendedName>
        <fullName evidence="5">Telomere length regulation protein TEL2 homolog</fullName>
    </recommendedName>
</protein>
<dbReference type="PANTHER" id="PTHR15830">
    <property type="entry name" value="TELOMERE LENGTH REGULATION PROTEIN TEL2 FAMILY MEMBER"/>
    <property type="match status" value="1"/>
</dbReference>
<dbReference type="Pfam" id="PF10193">
    <property type="entry name" value="Telomere_reg-2"/>
    <property type="match status" value="1"/>
</dbReference>
<feature type="region of interest" description="Disordered" evidence="9">
    <location>
        <begin position="639"/>
        <end position="665"/>
    </location>
</feature>
<dbReference type="GO" id="GO:0005829">
    <property type="term" value="C:cytosol"/>
    <property type="evidence" value="ECO:0007669"/>
    <property type="project" value="TreeGrafter"/>
</dbReference>
<feature type="non-terminal residue" evidence="12">
    <location>
        <position position="1"/>
    </location>
</feature>
<dbReference type="Gene3D" id="1.25.40.720">
    <property type="entry name" value="Telomere length regulation protein 2, C-terminal domain"/>
    <property type="match status" value="2"/>
</dbReference>
<dbReference type="PANTHER" id="PTHR15830:SF10">
    <property type="entry name" value="TELOMERE LENGTH REGULATION PROTEIN TEL2 HOMOLOG"/>
    <property type="match status" value="1"/>
</dbReference>
<proteinExistence type="inferred from homology"/>
<dbReference type="GO" id="GO:0005634">
    <property type="term" value="C:nucleus"/>
    <property type="evidence" value="ECO:0007669"/>
    <property type="project" value="UniProtKB-SubCell"/>
</dbReference>
<evidence type="ECO:0000313" key="13">
    <source>
        <dbReference type="Proteomes" id="UP000886611"/>
    </source>
</evidence>
<evidence type="ECO:0000256" key="3">
    <source>
        <dbReference type="ARBA" id="ARBA00004496"/>
    </source>
</evidence>
<feature type="compositionally biased region" description="Polar residues" evidence="9">
    <location>
        <begin position="528"/>
        <end position="538"/>
    </location>
</feature>
<dbReference type="Pfam" id="PF25320">
    <property type="entry name" value="TELO2_ARM"/>
    <property type="match status" value="1"/>
</dbReference>
<feature type="domain" description="TELO2 ARM repeat" evidence="11">
    <location>
        <begin position="307"/>
        <end position="397"/>
    </location>
</feature>
<accession>A0A8X7WU14</accession>
<comment type="subcellular location">
    <subcellularLocation>
        <location evidence="3">Cytoplasm</location>
    </subcellularLocation>
    <subcellularLocation>
        <location evidence="2">Membrane</location>
    </subcellularLocation>
    <subcellularLocation>
        <location evidence="1">Nucleus</location>
    </subcellularLocation>
</comment>
<sequence length="878" mass="97465">MYGLETFYQPGVGGVLLCAVAFWRSNPSSGCTAVMDSVRPVVRQCINTLSSSKDSEQVVQALQTVKKYLDKESNELPPSDKDIFATFHYTRLLQALIRSLHADWVQALTPRQHRELWDGLFLSGPPDQAFLVMLDSVTSISPSTSLDRLLAVLESFLQSGRIGDLLWSACRRSTPASSLQMQDTLLSRLVALPDLLANHLQHRTRPNFYPQRYYPLLARELFAALEKTCQALREEIFRVLAPSLLTSTQSDFVWQRVCWRLMESVPDRWMEAVISGLVLAVDELMGNVILKNKKAQFVLTHKLLLLQYKHQAVKDLCSTWSSSSAVRHTPFEQQLYISKALLISLGSLTEAELRELRPELLQCMLAGVQCHLDSSLVQVRRLGMVVAECLSSKLDPQGTQLKFEYEKDGDSEELVSLLRPSSAGAPPPPPPSSSEPAAAVEGEPRMADGQPVTSQNSDSDLDSDDDLVPFDMSKDEELVTSPAPRYLRDCLEVDELPKGQCEIQRSANDEDYGVGRERPFRPFLPSHSVPSSSALTSSEDPKRVEAALHAVEGLVRKHPMTTREVSVELMKVLLHLEDQFNSDGFSFWRQRGMVALIVVDAIPVTEYVTAEFYALNYSLRQRLDMLEVLALSAQELSEPTAASDKRPAESAVTERMTGGPQDGPQHWKQIVEQRIADKTKRFSKVGPSWGGFVRVGRHVVASPSVAFPLPTLQGANRTRSAAAAPNRFAPLAGYFFFPLLRNYDRPQVTFDLLGSDHLVLGRLVHTLGILMYLAVHAPVAAQMGRALLDFIWTVRHHADAVVRQGVHFATCAVLLSVPTDGLLSELGEELLEARAWLKGATEVDPDATCRSLALQALVLLEQRLTKGLQPPEPPAQTL</sequence>
<dbReference type="FunFam" id="1.25.40.720:FF:000003">
    <property type="entry name" value="Telomere length regulation protein TEL2 homolog"/>
    <property type="match status" value="1"/>
</dbReference>
<dbReference type="InterPro" id="IPR038528">
    <property type="entry name" value="TEL2_C_sf"/>
</dbReference>
<evidence type="ECO:0000256" key="8">
    <source>
        <dbReference type="ARBA" id="ARBA00023242"/>
    </source>
</evidence>
<evidence type="ECO:0000256" key="4">
    <source>
        <dbReference type="ARBA" id="ARBA00006133"/>
    </source>
</evidence>
<feature type="compositionally biased region" description="Acidic residues" evidence="9">
    <location>
        <begin position="459"/>
        <end position="468"/>
    </location>
</feature>
<evidence type="ECO:0000256" key="7">
    <source>
        <dbReference type="ARBA" id="ARBA00023136"/>
    </source>
</evidence>
<dbReference type="GO" id="GO:0042162">
    <property type="term" value="F:telomeric DNA binding"/>
    <property type="evidence" value="ECO:0007669"/>
    <property type="project" value="TreeGrafter"/>
</dbReference>
<evidence type="ECO:0000313" key="12">
    <source>
        <dbReference type="EMBL" id="KAG2455574.1"/>
    </source>
</evidence>
<feature type="domain" description="Telomere length regulation protein conserved" evidence="10">
    <location>
        <begin position="534"/>
        <end position="633"/>
    </location>
</feature>
<evidence type="ECO:0000256" key="6">
    <source>
        <dbReference type="ARBA" id="ARBA00022490"/>
    </source>
</evidence>
<evidence type="ECO:0000256" key="1">
    <source>
        <dbReference type="ARBA" id="ARBA00004123"/>
    </source>
</evidence>
<dbReference type="GO" id="GO:0016020">
    <property type="term" value="C:membrane"/>
    <property type="evidence" value="ECO:0007669"/>
    <property type="project" value="UniProtKB-SubCell"/>
</dbReference>
<dbReference type="InterPro" id="IPR057348">
    <property type="entry name" value="TELO2_ARM"/>
</dbReference>
<evidence type="ECO:0000256" key="5">
    <source>
        <dbReference type="ARBA" id="ARBA00018231"/>
    </source>
</evidence>
<feature type="non-terminal residue" evidence="12">
    <location>
        <position position="878"/>
    </location>
</feature>
<dbReference type="InterPro" id="IPR016024">
    <property type="entry name" value="ARM-type_fold"/>
</dbReference>
<dbReference type="GO" id="GO:0051879">
    <property type="term" value="F:Hsp90 protein binding"/>
    <property type="evidence" value="ECO:0007669"/>
    <property type="project" value="TreeGrafter"/>
</dbReference>
<evidence type="ECO:0000259" key="10">
    <source>
        <dbReference type="Pfam" id="PF10193"/>
    </source>
</evidence>
<dbReference type="Proteomes" id="UP000886611">
    <property type="component" value="Unassembled WGS sequence"/>
</dbReference>
<comment type="similarity">
    <text evidence="4">Belongs to the TEL2 family.</text>
</comment>
<comment type="caution">
    <text evidence="12">The sequence shown here is derived from an EMBL/GenBank/DDBJ whole genome shotgun (WGS) entry which is preliminary data.</text>
</comment>
<keyword evidence="7" id="KW-0472">Membrane</keyword>
<keyword evidence="13" id="KW-1185">Reference proteome</keyword>
<evidence type="ECO:0000259" key="11">
    <source>
        <dbReference type="Pfam" id="PF25320"/>
    </source>
</evidence>
<name>A0A8X7WU14_POLSE</name>